<gene>
    <name evidence="2" type="ORF">SAMN04487971_1284</name>
</gene>
<feature type="coiled-coil region" evidence="1">
    <location>
        <begin position="228"/>
        <end position="255"/>
    </location>
</feature>
<evidence type="ECO:0000313" key="3">
    <source>
        <dbReference type="Proteomes" id="UP000199555"/>
    </source>
</evidence>
<dbReference type="RefSeq" id="WP_217629783.1">
    <property type="nucleotide sequence ID" value="NZ_FNGE01000028.1"/>
</dbReference>
<sequence length="256" mass="28023">MTATSAMLPIVEALGLPPEARVDARVPKKLLVEQGAPTAADKRAIQDGIDELQWLAACKPATIGVPAFEDDVREYLEIAVVACALRAGAKAVRLIELIHRAIPYPVILLTSDQEGLTVSAAHKRRSQNEAERMVIDGVVAATGLHPDRPAPAEQRFLESLALAKQPRRDLSALYEGWLACIEALKASRLTGTYAATDDVEVIEQRRRALDAAAQITRQITGLRGKAKREKQLSRRVDLNVQIQRLEADLASYKKNL</sequence>
<evidence type="ECO:0000256" key="1">
    <source>
        <dbReference type="SAM" id="Coils"/>
    </source>
</evidence>
<protein>
    <recommendedName>
        <fullName evidence="4">DUF4391 domain-containing protein</fullName>
    </recommendedName>
</protein>
<accession>A0A1G9NB51</accession>
<dbReference type="Proteomes" id="UP000199555">
    <property type="component" value="Unassembled WGS sequence"/>
</dbReference>
<organism evidence="2 3">
    <name type="scientific">Paracoccus chinensis</name>
    <dbReference type="NCBI Taxonomy" id="525640"/>
    <lineage>
        <taxon>Bacteria</taxon>
        <taxon>Pseudomonadati</taxon>
        <taxon>Pseudomonadota</taxon>
        <taxon>Alphaproteobacteria</taxon>
        <taxon>Rhodobacterales</taxon>
        <taxon>Paracoccaceae</taxon>
        <taxon>Paracoccus</taxon>
    </lineage>
</organism>
<evidence type="ECO:0000313" key="2">
    <source>
        <dbReference type="EMBL" id="SDL83347.1"/>
    </source>
</evidence>
<dbReference type="EMBL" id="FNGE01000028">
    <property type="protein sequence ID" value="SDL83347.1"/>
    <property type="molecule type" value="Genomic_DNA"/>
</dbReference>
<dbReference type="Pfam" id="PF14335">
    <property type="entry name" value="DUF4391"/>
    <property type="match status" value="1"/>
</dbReference>
<dbReference type="STRING" id="525640.SAMN04487971_1284"/>
<reference evidence="3" key="1">
    <citation type="submission" date="2016-10" db="EMBL/GenBank/DDBJ databases">
        <authorList>
            <person name="Varghese N."/>
            <person name="Submissions S."/>
        </authorList>
    </citation>
    <scope>NUCLEOTIDE SEQUENCE [LARGE SCALE GENOMIC DNA]</scope>
    <source>
        <strain evidence="3">CGMCC 1.7655</strain>
    </source>
</reference>
<name>A0A1G9NB51_9RHOB</name>
<keyword evidence="3" id="KW-1185">Reference proteome</keyword>
<proteinExistence type="predicted"/>
<keyword evidence="1" id="KW-0175">Coiled coil</keyword>
<evidence type="ECO:0008006" key="4">
    <source>
        <dbReference type="Google" id="ProtNLM"/>
    </source>
</evidence>
<dbReference type="InterPro" id="IPR025503">
    <property type="entry name" value="DUF4391"/>
</dbReference>
<dbReference type="AlphaFoldDB" id="A0A1G9NB51"/>